<accession>A0ABS3Z9C6</accession>
<dbReference type="EMBL" id="JACVEW010000007">
    <property type="protein sequence ID" value="MBP0048312.1"/>
    <property type="molecule type" value="Genomic_DNA"/>
</dbReference>
<dbReference type="Pfam" id="PF12974">
    <property type="entry name" value="Phosphonate-bd"/>
    <property type="match status" value="1"/>
</dbReference>
<feature type="signal peptide" evidence="3">
    <location>
        <begin position="1"/>
        <end position="21"/>
    </location>
</feature>
<evidence type="ECO:0000256" key="3">
    <source>
        <dbReference type="SAM" id="SignalP"/>
    </source>
</evidence>
<keyword evidence="2 3" id="KW-0732">Signal</keyword>
<dbReference type="Proteomes" id="UP000810171">
    <property type="component" value="Unassembled WGS sequence"/>
</dbReference>
<dbReference type="CDD" id="cd01071">
    <property type="entry name" value="PBP2_PhnD_like"/>
    <property type="match status" value="1"/>
</dbReference>
<keyword evidence="5" id="KW-1185">Reference proteome</keyword>
<evidence type="ECO:0000256" key="1">
    <source>
        <dbReference type="ARBA" id="ARBA00007162"/>
    </source>
</evidence>
<gene>
    <name evidence="4" type="ORF">H9C73_06155</name>
</gene>
<evidence type="ECO:0000313" key="4">
    <source>
        <dbReference type="EMBL" id="MBP0048312.1"/>
    </source>
</evidence>
<evidence type="ECO:0000256" key="2">
    <source>
        <dbReference type="ARBA" id="ARBA00022729"/>
    </source>
</evidence>
<reference evidence="4 5" key="1">
    <citation type="submission" date="2020-09" db="EMBL/GenBank/DDBJ databases">
        <authorList>
            <person name="Tanuku N.R.S."/>
        </authorList>
    </citation>
    <scope>NUCLEOTIDE SEQUENCE [LARGE SCALE GENOMIC DNA]</scope>
    <source>
        <strain evidence="4 5">AK62</strain>
    </source>
</reference>
<comment type="similarity">
    <text evidence="1">Belongs to the phosphate/phosphite/phosphonate binding protein family.</text>
</comment>
<comment type="caution">
    <text evidence="4">The sequence shown here is derived from an EMBL/GenBank/DDBJ whole genome shotgun (WGS) entry which is preliminary data.</text>
</comment>
<dbReference type="InterPro" id="IPR005770">
    <property type="entry name" value="PhnD"/>
</dbReference>
<name>A0ABS3Z9C6_9GAMM</name>
<dbReference type="PANTHER" id="PTHR35841:SF1">
    <property type="entry name" value="PHOSPHONATES-BINDING PERIPLASMIC PROTEIN"/>
    <property type="match status" value="1"/>
</dbReference>
<dbReference type="Gene3D" id="3.40.190.10">
    <property type="entry name" value="Periplasmic binding protein-like II"/>
    <property type="match status" value="2"/>
</dbReference>
<proteinExistence type="inferred from homology"/>
<evidence type="ECO:0000313" key="5">
    <source>
        <dbReference type="Proteomes" id="UP000810171"/>
    </source>
</evidence>
<organism evidence="4 5">
    <name type="scientific">Marinobacterium alkalitolerans</name>
    <dbReference type="NCBI Taxonomy" id="1542925"/>
    <lineage>
        <taxon>Bacteria</taxon>
        <taxon>Pseudomonadati</taxon>
        <taxon>Pseudomonadota</taxon>
        <taxon>Gammaproteobacteria</taxon>
        <taxon>Oceanospirillales</taxon>
        <taxon>Oceanospirillaceae</taxon>
        <taxon>Marinobacterium</taxon>
    </lineage>
</organism>
<protein>
    <submittedName>
        <fullName evidence="4">Phosphate/phosphite/phosphonate ABC transporter substrate-binding protein</fullName>
    </submittedName>
</protein>
<dbReference type="RefSeq" id="WP_209286932.1">
    <property type="nucleotide sequence ID" value="NZ_JACVEW010000007.1"/>
</dbReference>
<dbReference type="PANTHER" id="PTHR35841">
    <property type="entry name" value="PHOSPHONATES-BINDING PERIPLASMIC PROTEIN"/>
    <property type="match status" value="1"/>
</dbReference>
<sequence length="288" mass="31817">MSRLKRCLLGICCMLPMLVWAEECKQPDVLRFVTVPKQPLALQYREFEPMRQHLEQRLGIPVETVAAHSYQAVIEGIVSGAVDLAEMGPASYIRARLRDPGIQPVASYRFVGGTYSPEGSYYNSILLVPAGSRLRQPEDLEGRAIALTDPDSTSGAVIPLTRFVAETGIALQEVASPLVYAGSHDQALKLLQAGQVEAAFVASREADDYIERGEAGADEWREIWRSPPIHYDPLVLSSRLCPAVAETLRDALLTPSPARNLLLQYKQALDIVAVSHADYRWLEPLIQP</sequence>
<dbReference type="SUPFAM" id="SSF53850">
    <property type="entry name" value="Periplasmic binding protein-like II"/>
    <property type="match status" value="1"/>
</dbReference>
<feature type="chain" id="PRO_5045756727" evidence="3">
    <location>
        <begin position="22"/>
        <end position="288"/>
    </location>
</feature>
<dbReference type="NCBIfam" id="TIGR01098">
    <property type="entry name" value="3A0109s03R"/>
    <property type="match status" value="1"/>
</dbReference>